<dbReference type="EMBL" id="SIHI01000001">
    <property type="protein sequence ID" value="TWT57027.1"/>
    <property type="molecule type" value="Genomic_DNA"/>
</dbReference>
<dbReference type="GO" id="GO:0046872">
    <property type="term" value="F:metal ion binding"/>
    <property type="evidence" value="ECO:0007669"/>
    <property type="project" value="UniProtKB-KW"/>
</dbReference>
<gene>
    <name evidence="6" type="primary">atsA_8</name>
    <name evidence="6" type="ORF">KOR42_03840</name>
</gene>
<dbReference type="SUPFAM" id="SSF53649">
    <property type="entry name" value="Alkaline phosphatase-like"/>
    <property type="match status" value="1"/>
</dbReference>
<comment type="similarity">
    <text evidence="1">Belongs to the sulfatase family.</text>
</comment>
<dbReference type="Gene3D" id="3.40.720.10">
    <property type="entry name" value="Alkaline Phosphatase, subunit A"/>
    <property type="match status" value="1"/>
</dbReference>
<evidence type="ECO:0000256" key="4">
    <source>
        <dbReference type="ARBA" id="ARBA00022837"/>
    </source>
</evidence>
<dbReference type="InterPro" id="IPR000917">
    <property type="entry name" value="Sulfatase_N"/>
</dbReference>
<evidence type="ECO:0000256" key="2">
    <source>
        <dbReference type="ARBA" id="ARBA00022723"/>
    </source>
</evidence>
<dbReference type="Pfam" id="PF00884">
    <property type="entry name" value="Sulfatase"/>
    <property type="match status" value="1"/>
</dbReference>
<dbReference type="InterPro" id="IPR024607">
    <property type="entry name" value="Sulfatase_CS"/>
</dbReference>
<protein>
    <submittedName>
        <fullName evidence="6">Arylsulfatase</fullName>
        <ecNumber evidence="6">3.1.6.1</ecNumber>
    </submittedName>
</protein>
<dbReference type="EC" id="3.1.6.1" evidence="6"/>
<dbReference type="PROSITE" id="PS00149">
    <property type="entry name" value="SULFATASE_2"/>
    <property type="match status" value="1"/>
</dbReference>
<reference evidence="6 7" key="1">
    <citation type="submission" date="2019-02" db="EMBL/GenBank/DDBJ databases">
        <title>Deep-cultivation of Planctomycetes and their phenomic and genomic characterization uncovers novel biology.</title>
        <authorList>
            <person name="Wiegand S."/>
            <person name="Jogler M."/>
            <person name="Boedeker C."/>
            <person name="Pinto D."/>
            <person name="Vollmers J."/>
            <person name="Rivas-Marin E."/>
            <person name="Kohn T."/>
            <person name="Peeters S.H."/>
            <person name="Heuer A."/>
            <person name="Rast P."/>
            <person name="Oberbeckmann S."/>
            <person name="Bunk B."/>
            <person name="Jeske O."/>
            <person name="Meyerdierks A."/>
            <person name="Storesund J.E."/>
            <person name="Kallscheuer N."/>
            <person name="Luecker S."/>
            <person name="Lage O.M."/>
            <person name="Pohl T."/>
            <person name="Merkel B.J."/>
            <person name="Hornburger P."/>
            <person name="Mueller R.-W."/>
            <person name="Bruemmer F."/>
            <person name="Labrenz M."/>
            <person name="Spormann A.M."/>
            <person name="Op Den Camp H."/>
            <person name="Overmann J."/>
            <person name="Amann R."/>
            <person name="Jetten M.S.M."/>
            <person name="Mascher T."/>
            <person name="Medema M.H."/>
            <person name="Devos D.P."/>
            <person name="Kaster A.-K."/>
            <person name="Ovreas L."/>
            <person name="Rohde M."/>
            <person name="Galperin M.Y."/>
            <person name="Jogler C."/>
        </authorList>
    </citation>
    <scope>NUCLEOTIDE SEQUENCE [LARGE SCALE GENOMIC DNA]</scope>
    <source>
        <strain evidence="6 7">KOR42</strain>
    </source>
</reference>
<dbReference type="Proteomes" id="UP000317243">
    <property type="component" value="Unassembled WGS sequence"/>
</dbReference>
<keyword evidence="3 6" id="KW-0378">Hydrolase</keyword>
<organism evidence="6 7">
    <name type="scientific">Thalassoglobus neptunius</name>
    <dbReference type="NCBI Taxonomy" id="1938619"/>
    <lineage>
        <taxon>Bacteria</taxon>
        <taxon>Pseudomonadati</taxon>
        <taxon>Planctomycetota</taxon>
        <taxon>Planctomycetia</taxon>
        <taxon>Planctomycetales</taxon>
        <taxon>Planctomycetaceae</taxon>
        <taxon>Thalassoglobus</taxon>
    </lineage>
</organism>
<evidence type="ECO:0000259" key="5">
    <source>
        <dbReference type="Pfam" id="PF00884"/>
    </source>
</evidence>
<proteinExistence type="inferred from homology"/>
<evidence type="ECO:0000256" key="1">
    <source>
        <dbReference type="ARBA" id="ARBA00008779"/>
    </source>
</evidence>
<dbReference type="PROSITE" id="PS00523">
    <property type="entry name" value="SULFATASE_1"/>
    <property type="match status" value="1"/>
</dbReference>
<evidence type="ECO:0000313" key="7">
    <source>
        <dbReference type="Proteomes" id="UP000317243"/>
    </source>
</evidence>
<accession>A0A5C5X1X1</accession>
<comment type="caution">
    <text evidence="6">The sequence shown here is derived from an EMBL/GenBank/DDBJ whole genome shotgun (WGS) entry which is preliminary data.</text>
</comment>
<dbReference type="PANTHER" id="PTHR42693">
    <property type="entry name" value="ARYLSULFATASE FAMILY MEMBER"/>
    <property type="match status" value="1"/>
</dbReference>
<feature type="domain" description="Sulfatase N-terminal" evidence="5">
    <location>
        <begin position="27"/>
        <end position="363"/>
    </location>
</feature>
<name>A0A5C5X1X1_9PLAN</name>
<dbReference type="GO" id="GO:0004065">
    <property type="term" value="F:arylsulfatase activity"/>
    <property type="evidence" value="ECO:0007669"/>
    <property type="project" value="UniProtKB-EC"/>
</dbReference>
<dbReference type="PANTHER" id="PTHR42693:SF53">
    <property type="entry name" value="ENDO-4-O-SULFATASE"/>
    <property type="match status" value="1"/>
</dbReference>
<keyword evidence="4" id="KW-0106">Calcium</keyword>
<dbReference type="Gene3D" id="3.30.1120.10">
    <property type="match status" value="1"/>
</dbReference>
<keyword evidence="7" id="KW-1185">Reference proteome</keyword>
<dbReference type="AlphaFoldDB" id="A0A5C5X1X1"/>
<sequence length="481" mass="55022">MIMSRRIVLGLLGILLVLPSAVRAERPNIVFIYTDDQAPTATGFSGNPDLKTPNIDRLAASGIVIQNAFTVTPVCSPSRAGLVTGRYSTEYGILDWIHPQAEADLGLDPEAVTWMKLLQQDGYATCLSGKWHLGTADRYHPTVFGYDEFMGIRSGGCPPKDPVLEVDGEDVKQEGFTVDLVTDYALDFMTRKKDEPFLVSVHYREPHAAWLPNREEDWEPYRDLDPELPKPVHPDLDVERVKKMTREYYASVASVDRNVGRILDLLDELKLSENTIVVYTSDHGYHNGHHSLWFKGNAHWMLKELPEQQWDQIGRKRRPNLYDQSLRVPTIIRWPEALPQGQTILPTMSNLDWFPTLLSLANIEVPEGLNLRGRDFTPMLKGLRIGWPNDLYAEYSMRHGAFVDMRCWRTPQWKLVVDFANSGRDELYDLQNDPGEFENLIESDDPSVQTVFQELRSKILHKLEELNDPLLDRIQVENKSE</sequence>
<keyword evidence="2" id="KW-0479">Metal-binding</keyword>
<dbReference type="InterPro" id="IPR017850">
    <property type="entry name" value="Alkaline_phosphatase_core_sf"/>
</dbReference>
<dbReference type="OrthoDB" id="237120at2"/>
<evidence type="ECO:0000256" key="3">
    <source>
        <dbReference type="ARBA" id="ARBA00022801"/>
    </source>
</evidence>
<evidence type="ECO:0000313" key="6">
    <source>
        <dbReference type="EMBL" id="TWT57027.1"/>
    </source>
</evidence>
<dbReference type="InterPro" id="IPR050738">
    <property type="entry name" value="Sulfatase"/>
</dbReference>